<dbReference type="SUPFAM" id="SSF64182">
    <property type="entry name" value="DHH phosphoesterases"/>
    <property type="match status" value="1"/>
</dbReference>
<dbReference type="AlphaFoldDB" id="A0A8J7RD61"/>
<evidence type="ECO:0000259" key="2">
    <source>
        <dbReference type="Pfam" id="PF02272"/>
    </source>
</evidence>
<dbReference type="RefSeq" id="WP_209590516.1">
    <property type="nucleotide sequence ID" value="NZ_JAGGMV010000001.1"/>
</dbReference>
<dbReference type="Proteomes" id="UP000740329">
    <property type="component" value="Unassembled WGS sequence"/>
</dbReference>
<dbReference type="Gene3D" id="3.10.310.30">
    <property type="match status" value="1"/>
</dbReference>
<sequence length="485" mass="54725">MEIIPIKDIESFNNVINLIKLKIDNYNGTIRLITHHDPDGLTSGAILINMLMRINKQFHITVIENLNDEKIEEFKKEATCKNDQLFIFSDMGSGQIDKILDAKLNAIILDHHPVKIKKYIIDRENNQNSQNSQNSQNNQILQLNPILMGVDGSRELSGSGTCYLVARAYGFCDLAPIALIGAIGDMQHKPFLGLNKFILNEARQNRHIKIMRDLIFNCFNIEISKTIYYSTQPYLNLSNGEIVEILNNAEINPNCKALTINEKENLINELNRHFLNRLPIECKNSDIIQKINENKLKDLIIERILINTESKELGAFKNIGINDAYYLSEILNACGRKEETALGLSILLGDKKAVEKGKELFREYKIEVINDLKTTELKEMENLRYFVGNKGKTGIIASLMVTDKPVLGFNEENDIYKVSSRGNRELVENGLNLSEAMGLAKKYGGDGGGHNVASGAAIKKTEMENFLNEVNVLIGKQVKKQTEKN</sequence>
<reference evidence="3" key="1">
    <citation type="submission" date="2021-03" db="EMBL/GenBank/DDBJ databases">
        <title>Genomic Encyclopedia of Type Strains, Phase IV (KMG-V): Genome sequencing to study the core and pangenomes of soil and plant-associated prokaryotes.</title>
        <authorList>
            <person name="Whitman W."/>
        </authorList>
    </citation>
    <scope>NUCLEOTIDE SEQUENCE</scope>
    <source>
        <strain evidence="3">C4</strain>
    </source>
</reference>
<evidence type="ECO:0000313" key="3">
    <source>
        <dbReference type="EMBL" id="MBP2201047.1"/>
    </source>
</evidence>
<name>A0A8J7RD61_METVO</name>
<feature type="domain" description="DHHA1" evidence="2">
    <location>
        <begin position="391"/>
        <end position="474"/>
    </location>
</feature>
<dbReference type="InterPro" id="IPR001667">
    <property type="entry name" value="DDH_dom"/>
</dbReference>
<feature type="domain" description="DDH" evidence="1">
    <location>
        <begin position="30"/>
        <end position="116"/>
    </location>
</feature>
<accession>A0A8J7RD61</accession>
<organism evidence="3 4">
    <name type="scientific">Methanococcus voltae</name>
    <dbReference type="NCBI Taxonomy" id="2188"/>
    <lineage>
        <taxon>Archaea</taxon>
        <taxon>Methanobacteriati</taxon>
        <taxon>Methanobacteriota</taxon>
        <taxon>Methanomada group</taxon>
        <taxon>Methanococci</taxon>
        <taxon>Methanococcales</taxon>
        <taxon>Methanococcaceae</taxon>
        <taxon>Methanococcus</taxon>
    </lineage>
</organism>
<evidence type="ECO:0000259" key="1">
    <source>
        <dbReference type="Pfam" id="PF01368"/>
    </source>
</evidence>
<dbReference type="InterPro" id="IPR038763">
    <property type="entry name" value="DHH_sf"/>
</dbReference>
<proteinExistence type="predicted"/>
<dbReference type="GO" id="GO:0004527">
    <property type="term" value="F:exonuclease activity"/>
    <property type="evidence" value="ECO:0007669"/>
    <property type="project" value="UniProtKB-KW"/>
</dbReference>
<dbReference type="InterPro" id="IPR051673">
    <property type="entry name" value="SSDNA_exonuclease_RecJ"/>
</dbReference>
<protein>
    <submittedName>
        <fullName evidence="3">RecJ-like exonuclease</fullName>
    </submittedName>
</protein>
<dbReference type="Pfam" id="PF02272">
    <property type="entry name" value="DHHA1"/>
    <property type="match status" value="1"/>
</dbReference>
<keyword evidence="3" id="KW-0540">Nuclease</keyword>
<dbReference type="Pfam" id="PF01368">
    <property type="entry name" value="DHH"/>
    <property type="match status" value="1"/>
</dbReference>
<dbReference type="InterPro" id="IPR003156">
    <property type="entry name" value="DHHA1_dom"/>
</dbReference>
<evidence type="ECO:0000313" key="4">
    <source>
        <dbReference type="Proteomes" id="UP000740329"/>
    </source>
</evidence>
<comment type="caution">
    <text evidence="3">The sequence shown here is derived from an EMBL/GenBank/DDBJ whole genome shotgun (WGS) entry which is preliminary data.</text>
</comment>
<dbReference type="PANTHER" id="PTHR30255">
    <property type="entry name" value="SINGLE-STRANDED-DNA-SPECIFIC EXONUCLEASE RECJ"/>
    <property type="match status" value="1"/>
</dbReference>
<gene>
    <name evidence="3" type="ORF">J3E07_000445</name>
</gene>
<dbReference type="Gene3D" id="3.90.1640.30">
    <property type="match status" value="1"/>
</dbReference>
<dbReference type="PANTHER" id="PTHR30255:SF2">
    <property type="entry name" value="SINGLE-STRANDED-DNA-SPECIFIC EXONUCLEASE RECJ"/>
    <property type="match status" value="1"/>
</dbReference>
<dbReference type="GO" id="GO:0003676">
    <property type="term" value="F:nucleic acid binding"/>
    <property type="evidence" value="ECO:0007669"/>
    <property type="project" value="InterPro"/>
</dbReference>
<keyword evidence="3" id="KW-0269">Exonuclease</keyword>
<keyword evidence="3" id="KW-0378">Hydrolase</keyword>
<dbReference type="EMBL" id="JAGGMV010000001">
    <property type="protein sequence ID" value="MBP2201047.1"/>
    <property type="molecule type" value="Genomic_DNA"/>
</dbReference>